<dbReference type="Gene3D" id="3.40.50.1820">
    <property type="entry name" value="alpha/beta hydrolase"/>
    <property type="match status" value="1"/>
</dbReference>
<dbReference type="EMBL" id="JAYKXP010000003">
    <property type="protein sequence ID" value="KAK7060561.1"/>
    <property type="molecule type" value="Genomic_DNA"/>
</dbReference>
<sequence>MAVDISEVPDTPRRRDWSYYAVLLVLVLPMWCCIPLSWLYVFYTLRHSSLVHLSSARLALFVAAIFEVAFSVYHYNLVRQVAKPCIHPAGKLSDLQVAFSRVLKSGLADLPEDGFDEETTDEPRPGSPAEEIVQLEPDDPRAIDFRNALRTWFGRVTWSSVTLHPVRQWLYWSMFNSDLPPYDSLPEEHRVAMDDTLDQLQKRIGKRIPESTSHGAHSPIRPLRFSIDKLNVLWRPFWFYCFVAVTNLYLKVKYQRDWGFRYGEYDGLEYLIRIPDGWNASRDPRPILFIHGLGLGLFQYDVLLRHLHQSFPDRPLLILLQPSISQDIFHPRYLKPMIREQTGERLARLLASLGWADLERDNSSSEEEEIEENLLEKPKPKKGITLLSHSNGTYAHAWMLKDYPHMISRSCFVDPVTFCSWEGDVCYNFVYRPCMTGSELLLRYFVGTELGVANLLTRHFEWSSNTLWYEEIPNARNPSKTLFLLGGKDNIVNAPRVKKYLTSHGVRKGLWYDPDGVHGQALLMGGEGHRRVMEWLKEPEI</sequence>
<feature type="transmembrane region" description="Helical" evidence="2">
    <location>
        <begin position="20"/>
        <end position="43"/>
    </location>
</feature>
<comment type="caution">
    <text evidence="3">The sequence shown here is derived from an EMBL/GenBank/DDBJ whole genome shotgun (WGS) entry which is preliminary data.</text>
</comment>
<dbReference type="InterPro" id="IPR029058">
    <property type="entry name" value="AB_hydrolase_fold"/>
</dbReference>
<dbReference type="SUPFAM" id="SSF53474">
    <property type="entry name" value="alpha/beta-Hydrolases"/>
    <property type="match status" value="1"/>
</dbReference>
<evidence type="ECO:0000313" key="3">
    <source>
        <dbReference type="EMBL" id="KAK7060561.1"/>
    </source>
</evidence>
<dbReference type="Proteomes" id="UP001383192">
    <property type="component" value="Unassembled WGS sequence"/>
</dbReference>
<protein>
    <recommendedName>
        <fullName evidence="5">AB hydrolase-1 domain-containing protein</fullName>
    </recommendedName>
</protein>
<dbReference type="AlphaFoldDB" id="A0AAW0E9Z8"/>
<reference evidence="3 4" key="1">
    <citation type="submission" date="2024-01" db="EMBL/GenBank/DDBJ databases">
        <title>A draft genome for a cacao thread blight-causing isolate of Paramarasmius palmivorus.</title>
        <authorList>
            <person name="Baruah I.K."/>
            <person name="Bukari Y."/>
            <person name="Amoako-Attah I."/>
            <person name="Meinhardt L.W."/>
            <person name="Bailey B.A."/>
            <person name="Cohen S.P."/>
        </authorList>
    </citation>
    <scope>NUCLEOTIDE SEQUENCE [LARGE SCALE GENOMIC DNA]</scope>
    <source>
        <strain evidence="3 4">GH-12</strain>
    </source>
</reference>
<evidence type="ECO:0008006" key="5">
    <source>
        <dbReference type="Google" id="ProtNLM"/>
    </source>
</evidence>
<evidence type="ECO:0000256" key="2">
    <source>
        <dbReference type="SAM" id="Phobius"/>
    </source>
</evidence>
<evidence type="ECO:0000256" key="1">
    <source>
        <dbReference type="SAM" id="MobiDB-lite"/>
    </source>
</evidence>
<keyword evidence="2" id="KW-0472">Membrane</keyword>
<proteinExistence type="predicted"/>
<dbReference type="PANTHER" id="PTHR37471:SF1">
    <property type="entry name" value="AB HYDROLASE-1 DOMAIN-CONTAINING PROTEIN"/>
    <property type="match status" value="1"/>
</dbReference>
<evidence type="ECO:0000313" key="4">
    <source>
        <dbReference type="Proteomes" id="UP001383192"/>
    </source>
</evidence>
<organism evidence="3 4">
    <name type="scientific">Paramarasmius palmivorus</name>
    <dbReference type="NCBI Taxonomy" id="297713"/>
    <lineage>
        <taxon>Eukaryota</taxon>
        <taxon>Fungi</taxon>
        <taxon>Dikarya</taxon>
        <taxon>Basidiomycota</taxon>
        <taxon>Agaricomycotina</taxon>
        <taxon>Agaricomycetes</taxon>
        <taxon>Agaricomycetidae</taxon>
        <taxon>Agaricales</taxon>
        <taxon>Marasmiineae</taxon>
        <taxon>Marasmiaceae</taxon>
        <taxon>Paramarasmius</taxon>
    </lineage>
</organism>
<dbReference type="PANTHER" id="PTHR37471">
    <property type="entry name" value="UNNAMED PRODUCT"/>
    <property type="match status" value="1"/>
</dbReference>
<keyword evidence="2" id="KW-1133">Transmembrane helix</keyword>
<gene>
    <name evidence="3" type="ORF">VNI00_001327</name>
</gene>
<feature type="transmembrane region" description="Helical" evidence="2">
    <location>
        <begin position="232"/>
        <end position="250"/>
    </location>
</feature>
<feature type="region of interest" description="Disordered" evidence="1">
    <location>
        <begin position="109"/>
        <end position="131"/>
    </location>
</feature>
<keyword evidence="2" id="KW-0812">Transmembrane</keyword>
<keyword evidence="4" id="KW-1185">Reference proteome</keyword>
<accession>A0AAW0E9Z8</accession>
<feature type="transmembrane region" description="Helical" evidence="2">
    <location>
        <begin position="55"/>
        <end position="75"/>
    </location>
</feature>
<name>A0AAW0E9Z8_9AGAR</name>
<feature type="compositionally biased region" description="Acidic residues" evidence="1">
    <location>
        <begin position="110"/>
        <end position="120"/>
    </location>
</feature>